<accession>A0AAW1V4T7</accession>
<evidence type="ECO:0000313" key="3">
    <source>
        <dbReference type="Proteomes" id="UP001431783"/>
    </source>
</evidence>
<feature type="transmembrane region" description="Helical" evidence="1">
    <location>
        <begin position="311"/>
        <end position="339"/>
    </location>
</feature>
<keyword evidence="1" id="KW-0472">Membrane</keyword>
<dbReference type="EMBL" id="JARQZJ010000105">
    <property type="protein sequence ID" value="KAK9887131.1"/>
    <property type="molecule type" value="Genomic_DNA"/>
</dbReference>
<feature type="transmembrane region" description="Helical" evidence="1">
    <location>
        <begin position="179"/>
        <end position="199"/>
    </location>
</feature>
<feature type="transmembrane region" description="Helical" evidence="1">
    <location>
        <begin position="364"/>
        <end position="390"/>
    </location>
</feature>
<dbReference type="PANTHER" id="PTHR20992">
    <property type="entry name" value="AT15442P-RELATED"/>
    <property type="match status" value="1"/>
</dbReference>
<feature type="transmembrane region" description="Helical" evidence="1">
    <location>
        <begin position="240"/>
        <end position="264"/>
    </location>
</feature>
<keyword evidence="1" id="KW-1133">Transmembrane helix</keyword>
<dbReference type="AlphaFoldDB" id="A0AAW1V4T7"/>
<dbReference type="InterPro" id="IPR005240">
    <property type="entry name" value="DUF389"/>
</dbReference>
<feature type="transmembrane region" description="Helical" evidence="1">
    <location>
        <begin position="284"/>
        <end position="304"/>
    </location>
</feature>
<dbReference type="PANTHER" id="PTHR20992:SF9">
    <property type="entry name" value="AT15442P-RELATED"/>
    <property type="match status" value="1"/>
</dbReference>
<evidence type="ECO:0000313" key="2">
    <source>
        <dbReference type="EMBL" id="KAK9887131.1"/>
    </source>
</evidence>
<organism evidence="2 3">
    <name type="scientific">Henosepilachna vigintioctopunctata</name>
    <dbReference type="NCBI Taxonomy" id="420089"/>
    <lineage>
        <taxon>Eukaryota</taxon>
        <taxon>Metazoa</taxon>
        <taxon>Ecdysozoa</taxon>
        <taxon>Arthropoda</taxon>
        <taxon>Hexapoda</taxon>
        <taxon>Insecta</taxon>
        <taxon>Pterygota</taxon>
        <taxon>Neoptera</taxon>
        <taxon>Endopterygota</taxon>
        <taxon>Coleoptera</taxon>
        <taxon>Polyphaga</taxon>
        <taxon>Cucujiformia</taxon>
        <taxon>Coccinelloidea</taxon>
        <taxon>Coccinellidae</taxon>
        <taxon>Epilachninae</taxon>
        <taxon>Epilachnini</taxon>
        <taxon>Henosepilachna</taxon>
    </lineage>
</organism>
<keyword evidence="3" id="KW-1185">Reference proteome</keyword>
<sequence>MSGVVFMVCVPSEAKEMDFYRFETRKIVIENGNFDERKSDFYHKTGKKIVNEFNTFNHIPMITILEDILKSFRITNAVWYGAGEYVQVVFPVESQEQCEAILFKLNSYNIGKLLDSSVSVLPCSIHYKGHTANSNAELSEPEVSTSESEENAWNKIVSSKNVRLTVDQIVETLKTRATLTFDFICLLLISTTICALGLVENSTVYLLSSMVMSPMMGPVMAATFGSVIRDKKLKKTGLQNCLVGLSIATFVGFCYGTITCIITDRYGSQDWPTYEITSRGELRSLWVGGIIALLSGAAVALGILSDNVASLVGVAISTSLMPPAVNAGLLWSMASVYYFKGSSATRYSSLKYQRHYAESNTVELLTLGAVSICLTLVNIICIYFAALCIFKIKEVSPLASRDKQRRQFWKYDIKNARYNNTIQREESEELRNEYEKFKNGDISKNECCREKLRHNSIDLSKGNTKSRVTWHQSTWSHTSKLKATRRLSCIFNENSGDFDYSTDPIIERNSKLIFTKSKTFVVTPCKGLPPACSKSGIIGREN</sequence>
<proteinExistence type="predicted"/>
<evidence type="ECO:0000256" key="1">
    <source>
        <dbReference type="SAM" id="Phobius"/>
    </source>
</evidence>
<dbReference type="Proteomes" id="UP001431783">
    <property type="component" value="Unassembled WGS sequence"/>
</dbReference>
<gene>
    <name evidence="2" type="ORF">WA026_020577</name>
</gene>
<keyword evidence="1" id="KW-0812">Transmembrane</keyword>
<reference evidence="2 3" key="1">
    <citation type="submission" date="2023-03" db="EMBL/GenBank/DDBJ databases">
        <title>Genome insight into feeding habits of ladybird beetles.</title>
        <authorList>
            <person name="Li H.-S."/>
            <person name="Huang Y.-H."/>
            <person name="Pang H."/>
        </authorList>
    </citation>
    <scope>NUCLEOTIDE SEQUENCE [LARGE SCALE GENOMIC DNA]</scope>
    <source>
        <strain evidence="2">SYSU_2023b</strain>
        <tissue evidence="2">Whole body</tissue>
    </source>
</reference>
<comment type="caution">
    <text evidence="2">The sequence shown here is derived from an EMBL/GenBank/DDBJ whole genome shotgun (WGS) entry which is preliminary data.</text>
</comment>
<feature type="transmembrane region" description="Helical" evidence="1">
    <location>
        <begin position="205"/>
        <end position="228"/>
    </location>
</feature>
<protein>
    <submittedName>
        <fullName evidence="2">Uncharacterized protein</fullName>
    </submittedName>
</protein>
<dbReference type="Pfam" id="PF04087">
    <property type="entry name" value="DUF389"/>
    <property type="match status" value="1"/>
</dbReference>
<name>A0AAW1V4T7_9CUCU</name>